<dbReference type="EMBL" id="LAZR01059418">
    <property type="protein sequence ID" value="KKK67828.1"/>
    <property type="molecule type" value="Genomic_DNA"/>
</dbReference>
<dbReference type="InterPro" id="IPR051100">
    <property type="entry name" value="DnaJ_subfamily_B/C"/>
</dbReference>
<dbReference type="GO" id="GO:0071218">
    <property type="term" value="P:cellular response to misfolded protein"/>
    <property type="evidence" value="ECO:0007669"/>
    <property type="project" value="TreeGrafter"/>
</dbReference>
<dbReference type="PANTHER" id="PTHR43908:SF3">
    <property type="entry name" value="AT29763P-RELATED"/>
    <property type="match status" value="1"/>
</dbReference>
<dbReference type="AlphaFoldDB" id="A0A0F8XG16"/>
<accession>A0A0F8XG16</accession>
<dbReference type="InterPro" id="IPR018253">
    <property type="entry name" value="DnaJ_domain_CS"/>
</dbReference>
<dbReference type="GO" id="GO:0030544">
    <property type="term" value="F:Hsp70 protein binding"/>
    <property type="evidence" value="ECO:0007669"/>
    <property type="project" value="TreeGrafter"/>
</dbReference>
<evidence type="ECO:0000259" key="2">
    <source>
        <dbReference type="PROSITE" id="PS50076"/>
    </source>
</evidence>
<evidence type="ECO:0000313" key="3">
    <source>
        <dbReference type="EMBL" id="KKK67828.1"/>
    </source>
</evidence>
<dbReference type="PRINTS" id="PR00625">
    <property type="entry name" value="JDOMAIN"/>
</dbReference>
<gene>
    <name evidence="3" type="ORF">LCGC14_2950160</name>
</gene>
<feature type="non-terminal residue" evidence="3">
    <location>
        <position position="355"/>
    </location>
</feature>
<dbReference type="GO" id="GO:0005789">
    <property type="term" value="C:endoplasmic reticulum membrane"/>
    <property type="evidence" value="ECO:0007669"/>
    <property type="project" value="TreeGrafter"/>
</dbReference>
<protein>
    <recommendedName>
        <fullName evidence="2">J domain-containing protein</fullName>
    </recommendedName>
</protein>
<dbReference type="SMART" id="SM00271">
    <property type="entry name" value="DnaJ"/>
    <property type="match status" value="1"/>
</dbReference>
<dbReference type="SUPFAM" id="SSF46565">
    <property type="entry name" value="Chaperone J-domain"/>
    <property type="match status" value="1"/>
</dbReference>
<dbReference type="Pfam" id="PF00226">
    <property type="entry name" value="DnaJ"/>
    <property type="match status" value="1"/>
</dbReference>
<organism evidence="3">
    <name type="scientific">marine sediment metagenome</name>
    <dbReference type="NCBI Taxonomy" id="412755"/>
    <lineage>
        <taxon>unclassified sequences</taxon>
        <taxon>metagenomes</taxon>
        <taxon>ecological metagenomes</taxon>
    </lineage>
</organism>
<dbReference type="PANTHER" id="PTHR43908">
    <property type="entry name" value="AT29763P-RELATED"/>
    <property type="match status" value="1"/>
</dbReference>
<sequence>MAASIRPHIIVEATQIIIVMPFHMEAKEALKRQVPYQERTWDGNRKCWKLSPTKENYNKALKVLKDHFPTFKKKPLVYNKGGDVQATFDMAIDTTSYYSILQIEESATAEEIKKGHRKVIKKVHPDRDGEDKHFILVQKAYEVLSNAKKKKRYDLARGVLYNTPIPFSSQPAPVTPKPAGYTPPNISLSTTAQAVPRPRQPFGTGDIVQYIGLDHVVLSYIHHQFASQDMVELEELPQRGTKRNVFVDECSLIGTRAYAQQSGVHVPPTQPVKPPPLAMPSPFKVGDWVTRKGMGPYKIEDMWADSSGYMCTLRDPKRPSQQARAYANKLVLASPPLQPTKSRPGPRQKDLQFQQ</sequence>
<dbReference type="PROSITE" id="PS00636">
    <property type="entry name" value="DNAJ_1"/>
    <property type="match status" value="1"/>
</dbReference>
<proteinExistence type="predicted"/>
<dbReference type="InterPro" id="IPR001623">
    <property type="entry name" value="DnaJ_domain"/>
</dbReference>
<dbReference type="CDD" id="cd06257">
    <property type="entry name" value="DnaJ"/>
    <property type="match status" value="1"/>
</dbReference>
<dbReference type="Gene3D" id="1.10.287.110">
    <property type="entry name" value="DnaJ domain"/>
    <property type="match status" value="1"/>
</dbReference>
<evidence type="ECO:0000256" key="1">
    <source>
        <dbReference type="SAM" id="MobiDB-lite"/>
    </source>
</evidence>
<name>A0A0F8XG16_9ZZZZ</name>
<comment type="caution">
    <text evidence="3">The sequence shown here is derived from an EMBL/GenBank/DDBJ whole genome shotgun (WGS) entry which is preliminary data.</text>
</comment>
<feature type="domain" description="J" evidence="2">
    <location>
        <begin position="96"/>
        <end position="157"/>
    </location>
</feature>
<reference evidence="3" key="1">
    <citation type="journal article" date="2015" name="Nature">
        <title>Complex archaea that bridge the gap between prokaryotes and eukaryotes.</title>
        <authorList>
            <person name="Spang A."/>
            <person name="Saw J.H."/>
            <person name="Jorgensen S.L."/>
            <person name="Zaremba-Niedzwiedzka K."/>
            <person name="Martijn J."/>
            <person name="Lind A.E."/>
            <person name="van Eijk R."/>
            <person name="Schleper C."/>
            <person name="Guy L."/>
            <person name="Ettema T.J."/>
        </authorList>
    </citation>
    <scope>NUCLEOTIDE SEQUENCE</scope>
</reference>
<feature type="region of interest" description="Disordered" evidence="1">
    <location>
        <begin position="329"/>
        <end position="355"/>
    </location>
</feature>
<dbReference type="PROSITE" id="PS50076">
    <property type="entry name" value="DNAJ_2"/>
    <property type="match status" value="1"/>
</dbReference>
<dbReference type="InterPro" id="IPR036869">
    <property type="entry name" value="J_dom_sf"/>
</dbReference>